<feature type="compositionally biased region" description="Low complexity" evidence="1">
    <location>
        <begin position="67"/>
        <end position="87"/>
    </location>
</feature>
<dbReference type="EMBL" id="CAJNNV010015834">
    <property type="protein sequence ID" value="CAE8603878.1"/>
    <property type="molecule type" value="Genomic_DNA"/>
</dbReference>
<dbReference type="OrthoDB" id="10271538at2759"/>
<keyword evidence="2" id="KW-1133">Transmembrane helix</keyword>
<evidence type="ECO:0000256" key="1">
    <source>
        <dbReference type="SAM" id="MobiDB-lite"/>
    </source>
</evidence>
<dbReference type="Proteomes" id="UP000654075">
    <property type="component" value="Unassembled WGS sequence"/>
</dbReference>
<comment type="caution">
    <text evidence="3">The sequence shown here is derived from an EMBL/GenBank/DDBJ whole genome shotgun (WGS) entry which is preliminary data.</text>
</comment>
<evidence type="ECO:0000313" key="4">
    <source>
        <dbReference type="Proteomes" id="UP000654075"/>
    </source>
</evidence>
<keyword evidence="2" id="KW-0812">Transmembrane</keyword>
<feature type="transmembrane region" description="Helical" evidence="2">
    <location>
        <begin position="23"/>
        <end position="44"/>
    </location>
</feature>
<evidence type="ECO:0000313" key="3">
    <source>
        <dbReference type="EMBL" id="CAE8603878.1"/>
    </source>
</evidence>
<accession>A0A813EPD9</accession>
<protein>
    <submittedName>
        <fullName evidence="3">Uncharacterized protein</fullName>
    </submittedName>
</protein>
<name>A0A813EPD9_POLGL</name>
<feature type="non-terminal residue" evidence="3">
    <location>
        <position position="93"/>
    </location>
</feature>
<gene>
    <name evidence="3" type="ORF">PGLA1383_LOCUS22059</name>
</gene>
<organism evidence="3 4">
    <name type="scientific">Polarella glacialis</name>
    <name type="common">Dinoflagellate</name>
    <dbReference type="NCBI Taxonomy" id="89957"/>
    <lineage>
        <taxon>Eukaryota</taxon>
        <taxon>Sar</taxon>
        <taxon>Alveolata</taxon>
        <taxon>Dinophyceae</taxon>
        <taxon>Suessiales</taxon>
        <taxon>Suessiaceae</taxon>
        <taxon>Polarella</taxon>
    </lineage>
</organism>
<keyword evidence="2" id="KW-0472">Membrane</keyword>
<reference evidence="3" key="1">
    <citation type="submission" date="2021-02" db="EMBL/GenBank/DDBJ databases">
        <authorList>
            <person name="Dougan E. K."/>
            <person name="Rhodes N."/>
            <person name="Thang M."/>
            <person name="Chan C."/>
        </authorList>
    </citation>
    <scope>NUCLEOTIDE SEQUENCE</scope>
</reference>
<sequence length="93" mass="10278">VLEESGVSRESDAAGPINLFTKWWFYVLLFLAIYAFTVAVHLYFDYRQWEQDSAKLIHAEAAAAQSASSSKAQQPAQSASSSKAQQPEGKKSH</sequence>
<feature type="region of interest" description="Disordered" evidence="1">
    <location>
        <begin position="67"/>
        <end position="93"/>
    </location>
</feature>
<keyword evidence="4" id="KW-1185">Reference proteome</keyword>
<dbReference type="AlphaFoldDB" id="A0A813EPD9"/>
<proteinExistence type="predicted"/>
<evidence type="ECO:0000256" key="2">
    <source>
        <dbReference type="SAM" id="Phobius"/>
    </source>
</evidence>